<dbReference type="GO" id="GO:0005524">
    <property type="term" value="F:ATP binding"/>
    <property type="evidence" value="ECO:0007669"/>
    <property type="project" value="UniProtKB-KW"/>
</dbReference>
<comment type="similarity">
    <text evidence="2">Belongs to the asparagine synthetase family.</text>
</comment>
<dbReference type="Pfam" id="PF13537">
    <property type="entry name" value="GATase_7"/>
    <property type="match status" value="1"/>
</dbReference>
<dbReference type="Gene3D" id="3.60.20.10">
    <property type="entry name" value="Glutamine Phosphoribosylpyrophosphate, subunit 1, domain 1"/>
    <property type="match status" value="1"/>
</dbReference>
<dbReference type="GO" id="GO:0006529">
    <property type="term" value="P:asparagine biosynthetic process"/>
    <property type="evidence" value="ECO:0007669"/>
    <property type="project" value="UniProtKB-KW"/>
</dbReference>
<dbReference type="SUPFAM" id="SSF56235">
    <property type="entry name" value="N-terminal nucleophile aminohydrolases (Ntn hydrolases)"/>
    <property type="match status" value="1"/>
</dbReference>
<dbReference type="InterPro" id="IPR014729">
    <property type="entry name" value="Rossmann-like_a/b/a_fold"/>
</dbReference>
<dbReference type="STRING" id="1305737.GCA_000526355_02924"/>
<evidence type="ECO:0000256" key="5">
    <source>
        <dbReference type="ARBA" id="ARBA00022840"/>
    </source>
</evidence>
<accession>A0A0P8AGP1</accession>
<dbReference type="PIRSF" id="PIRSF001589">
    <property type="entry name" value="Asn_synthetase_glu-h"/>
    <property type="match status" value="1"/>
</dbReference>
<comment type="catalytic activity">
    <reaction evidence="7">
        <text>L-aspartate + L-glutamine + ATP + H2O = L-asparagine + L-glutamate + AMP + diphosphate + H(+)</text>
        <dbReference type="Rhea" id="RHEA:12228"/>
        <dbReference type="ChEBI" id="CHEBI:15377"/>
        <dbReference type="ChEBI" id="CHEBI:15378"/>
        <dbReference type="ChEBI" id="CHEBI:29985"/>
        <dbReference type="ChEBI" id="CHEBI:29991"/>
        <dbReference type="ChEBI" id="CHEBI:30616"/>
        <dbReference type="ChEBI" id="CHEBI:33019"/>
        <dbReference type="ChEBI" id="CHEBI:58048"/>
        <dbReference type="ChEBI" id="CHEBI:58359"/>
        <dbReference type="ChEBI" id="CHEBI:456215"/>
        <dbReference type="EC" id="6.3.5.4"/>
    </reaction>
</comment>
<dbReference type="InterPro" id="IPR029055">
    <property type="entry name" value="Ntn_hydrolases_N"/>
</dbReference>
<comment type="caution">
    <text evidence="11">The sequence shown here is derived from an EMBL/GenBank/DDBJ whole genome shotgun (WGS) entry which is preliminary data.</text>
</comment>
<sequence>MCGIHLIWGRGANAESLSTLMKDAQHRGPDQDARVSPWPGIWIGVNRLKILHPGPEADQPFWSTEGNHLLVWNGEIYNFQDLRNFLLKMGIDLFTQSDTEVLMHWLKTFGSAGLEKLEGMFSLFFVDLSSQNVLVARDPNGEKPLYYHQIPESLILSSESRGIAKLIQSDFDFKEVEYFHYFRTPQPGKTFFKGVKEWKAGRYSLIRDQSAFRWDDISTKVSKEKELSQSGFLELLKDSVLNQFHADVPIGMLLSGGADSTLLYSLWYEETGVTLPSFTIQHEAQYQGKYSDAKAVEKLGKKLPFEANFVPVNQQIFKENWQEYLTNLDYPVGDSASFLTWLIGKEAKKSVKVLVSGAGADELWGGYRRHQAFQSYLNNKDLALAIAPLLAKLPFGRSWKKTFEGIQQDPQRTFWNFSALENPPQDLFMDYERIFRSNLSTLKQALDFDRQVYLVQDVLKIQDNALMAHGIEGRSPYLDTNMLQFWKQVQKEEFLLGKKWIRQSLRERELGWVADRKKLGFGLPLLEWFSRKDDFSNWVFSTVKDFSKTYQKELPPATLALCQQPENHVKSHFLSIYNFFLLAEWLKLQKT</sequence>
<dbReference type="CDD" id="cd00712">
    <property type="entry name" value="AsnB"/>
    <property type="match status" value="1"/>
</dbReference>
<keyword evidence="8" id="KW-0061">Asparagine biosynthesis</keyword>
<evidence type="ECO:0000256" key="3">
    <source>
        <dbReference type="ARBA" id="ARBA00012737"/>
    </source>
</evidence>
<dbReference type="Proteomes" id="UP000050421">
    <property type="component" value="Unassembled WGS sequence"/>
</dbReference>
<dbReference type="InterPro" id="IPR001962">
    <property type="entry name" value="Asn_synthase"/>
</dbReference>
<dbReference type="GO" id="GO:0005829">
    <property type="term" value="C:cytosol"/>
    <property type="evidence" value="ECO:0007669"/>
    <property type="project" value="TreeGrafter"/>
</dbReference>
<keyword evidence="11" id="KW-0436">Ligase</keyword>
<dbReference type="SUPFAM" id="SSF52402">
    <property type="entry name" value="Adenine nucleotide alpha hydrolases-like"/>
    <property type="match status" value="1"/>
</dbReference>
<dbReference type="InterPro" id="IPR051786">
    <property type="entry name" value="ASN_synthetase/amidase"/>
</dbReference>
<feature type="domain" description="Glutamine amidotransferase type-2" evidence="10">
    <location>
        <begin position="2"/>
        <end position="209"/>
    </location>
</feature>
<gene>
    <name evidence="11" type="primary">asnB-2</name>
    <name evidence="11" type="ORF">HLUCCX10_06280</name>
</gene>
<evidence type="ECO:0000256" key="1">
    <source>
        <dbReference type="ARBA" id="ARBA00005187"/>
    </source>
</evidence>
<evidence type="ECO:0000256" key="9">
    <source>
        <dbReference type="PIRSR" id="PIRSR001589-2"/>
    </source>
</evidence>
<dbReference type="PATRIC" id="fig|1305737.6.peg.1921"/>
<dbReference type="GO" id="GO:0004066">
    <property type="term" value="F:asparagine synthase (glutamine-hydrolyzing) activity"/>
    <property type="evidence" value="ECO:0007669"/>
    <property type="project" value="UniProtKB-EC"/>
</dbReference>
<evidence type="ECO:0000313" key="12">
    <source>
        <dbReference type="Proteomes" id="UP000050421"/>
    </source>
</evidence>
<dbReference type="EC" id="6.3.5.4" evidence="3"/>
<feature type="binding site" evidence="9">
    <location>
        <position position="98"/>
    </location>
    <ligand>
        <name>L-glutamine</name>
        <dbReference type="ChEBI" id="CHEBI:58359"/>
    </ligand>
</feature>
<evidence type="ECO:0000256" key="6">
    <source>
        <dbReference type="ARBA" id="ARBA00022962"/>
    </source>
</evidence>
<proteinExistence type="inferred from homology"/>
<dbReference type="PANTHER" id="PTHR43284:SF1">
    <property type="entry name" value="ASPARAGINE SYNTHETASE"/>
    <property type="match status" value="1"/>
</dbReference>
<dbReference type="InterPro" id="IPR033738">
    <property type="entry name" value="AsnB_N"/>
</dbReference>
<feature type="binding site" evidence="9">
    <location>
        <position position="253"/>
    </location>
    <ligand>
        <name>ATP</name>
        <dbReference type="ChEBI" id="CHEBI:30616"/>
    </ligand>
</feature>
<dbReference type="Pfam" id="PF00733">
    <property type="entry name" value="Asn_synthase"/>
    <property type="match status" value="1"/>
</dbReference>
<dbReference type="InterPro" id="IPR017932">
    <property type="entry name" value="GATase_2_dom"/>
</dbReference>
<evidence type="ECO:0000256" key="7">
    <source>
        <dbReference type="ARBA" id="ARBA00048741"/>
    </source>
</evidence>
<dbReference type="PROSITE" id="PS51278">
    <property type="entry name" value="GATASE_TYPE_2"/>
    <property type="match status" value="1"/>
</dbReference>
<evidence type="ECO:0000256" key="2">
    <source>
        <dbReference type="ARBA" id="ARBA00005752"/>
    </source>
</evidence>
<protein>
    <recommendedName>
        <fullName evidence="3">asparagine synthase (glutamine-hydrolyzing)</fullName>
        <ecNumber evidence="3">6.3.5.4</ecNumber>
    </recommendedName>
</protein>
<dbReference type="eggNOG" id="COG0367">
    <property type="taxonomic scope" value="Bacteria"/>
</dbReference>
<keyword evidence="6 8" id="KW-0315">Glutamine amidotransferase</keyword>
<feature type="active site" description="For GATase activity" evidence="8">
    <location>
        <position position="2"/>
    </location>
</feature>
<evidence type="ECO:0000256" key="4">
    <source>
        <dbReference type="ARBA" id="ARBA00022741"/>
    </source>
</evidence>
<name>A0A0P8AGP1_9BACT</name>
<keyword evidence="4 9" id="KW-0547">Nucleotide-binding</keyword>
<comment type="pathway">
    <text evidence="1">Amino-acid biosynthesis; L-asparagine biosynthesis; L-asparagine from L-aspartate (L-Gln route): step 1/1.</text>
</comment>
<keyword evidence="5 9" id="KW-0067">ATP-binding</keyword>
<reference evidence="11 12" key="1">
    <citation type="submission" date="2015-09" db="EMBL/GenBank/DDBJ databases">
        <title>Identification and resolution of microdiversity through metagenomic sequencing of parallel consortia.</title>
        <authorList>
            <person name="Nelson W.C."/>
            <person name="Romine M.F."/>
            <person name="Lindemann S.R."/>
        </authorList>
    </citation>
    <scope>NUCLEOTIDE SEQUENCE [LARGE SCALE GENOMIC DNA]</scope>
    <source>
        <strain evidence="11">HL-49</strain>
    </source>
</reference>
<dbReference type="OrthoDB" id="9763290at2"/>
<feature type="binding site" evidence="9">
    <location>
        <position position="280"/>
    </location>
    <ligand>
        <name>ATP</name>
        <dbReference type="ChEBI" id="CHEBI:30616"/>
    </ligand>
</feature>
<evidence type="ECO:0000259" key="10">
    <source>
        <dbReference type="PROSITE" id="PS51278"/>
    </source>
</evidence>
<keyword evidence="8" id="KW-0028">Amino-acid biosynthesis</keyword>
<dbReference type="Gene3D" id="3.40.50.620">
    <property type="entry name" value="HUPs"/>
    <property type="match status" value="1"/>
</dbReference>
<dbReference type="CDD" id="cd01991">
    <property type="entry name" value="Asn_synthase_B_C"/>
    <property type="match status" value="1"/>
</dbReference>
<evidence type="ECO:0000256" key="8">
    <source>
        <dbReference type="PIRSR" id="PIRSR001589-1"/>
    </source>
</evidence>
<dbReference type="InterPro" id="IPR006426">
    <property type="entry name" value="Asn_synth_AEB"/>
</dbReference>
<organism evidence="11 12">
    <name type="scientific">Algoriphagus marincola HL-49</name>
    <dbReference type="NCBI Taxonomy" id="1305737"/>
    <lineage>
        <taxon>Bacteria</taxon>
        <taxon>Pseudomonadati</taxon>
        <taxon>Bacteroidota</taxon>
        <taxon>Cytophagia</taxon>
        <taxon>Cytophagales</taxon>
        <taxon>Cyclobacteriaceae</taxon>
        <taxon>Algoriphagus</taxon>
    </lineage>
</organism>
<dbReference type="PANTHER" id="PTHR43284">
    <property type="entry name" value="ASPARAGINE SYNTHETASE (GLUTAMINE-HYDROLYZING)"/>
    <property type="match status" value="1"/>
</dbReference>
<evidence type="ECO:0000313" key="11">
    <source>
        <dbReference type="EMBL" id="KPQ17512.1"/>
    </source>
</evidence>
<feature type="binding site" evidence="9">
    <location>
        <begin position="356"/>
        <end position="357"/>
    </location>
    <ligand>
        <name>ATP</name>
        <dbReference type="ChEBI" id="CHEBI:30616"/>
    </ligand>
</feature>
<dbReference type="NCBIfam" id="TIGR01536">
    <property type="entry name" value="asn_synth_AEB"/>
    <property type="match status" value="1"/>
</dbReference>
<dbReference type="AlphaFoldDB" id="A0A0P8AGP1"/>
<dbReference type="EMBL" id="LJXT01000030">
    <property type="protein sequence ID" value="KPQ17512.1"/>
    <property type="molecule type" value="Genomic_DNA"/>
</dbReference>